<dbReference type="GO" id="GO:0005634">
    <property type="term" value="C:nucleus"/>
    <property type="evidence" value="ECO:0007669"/>
    <property type="project" value="TreeGrafter"/>
</dbReference>
<dbReference type="GO" id="GO:0007165">
    <property type="term" value="P:signal transduction"/>
    <property type="evidence" value="ECO:0007669"/>
    <property type="project" value="TreeGrafter"/>
</dbReference>
<dbReference type="GO" id="GO:0032436">
    <property type="term" value="P:positive regulation of proteasomal ubiquitin-dependent protein catabolic process"/>
    <property type="evidence" value="ECO:0007669"/>
    <property type="project" value="TreeGrafter"/>
</dbReference>
<dbReference type="InterPro" id="IPR050591">
    <property type="entry name" value="GSK-3"/>
</dbReference>
<dbReference type="Gene3D" id="3.30.200.20">
    <property type="entry name" value="Phosphorylase Kinase, domain 1"/>
    <property type="match status" value="1"/>
</dbReference>
<dbReference type="Pfam" id="PF00069">
    <property type="entry name" value="Pkinase"/>
    <property type="match status" value="1"/>
</dbReference>
<evidence type="ECO:0000256" key="2">
    <source>
        <dbReference type="ARBA" id="ARBA00022527"/>
    </source>
</evidence>
<dbReference type="GO" id="GO:0030424">
    <property type="term" value="C:axon"/>
    <property type="evidence" value="ECO:0007669"/>
    <property type="project" value="TreeGrafter"/>
</dbReference>
<keyword evidence="6 7" id="KW-0067">ATP-binding</keyword>
<protein>
    <recommendedName>
        <fullName evidence="9">Protein kinase domain-containing protein</fullName>
    </recommendedName>
</protein>
<evidence type="ECO:0000259" key="9">
    <source>
        <dbReference type="PROSITE" id="PS50011"/>
    </source>
</evidence>
<evidence type="ECO:0000256" key="7">
    <source>
        <dbReference type="PROSITE-ProRule" id="PRU10141"/>
    </source>
</evidence>
<accession>A0A177ARD0</accession>
<dbReference type="PANTHER" id="PTHR24057:SF0">
    <property type="entry name" value="PROTEIN KINASE SHAGGY-RELATED"/>
    <property type="match status" value="1"/>
</dbReference>
<reference evidence="10 11" key="1">
    <citation type="submission" date="2016-04" db="EMBL/GenBank/DDBJ databases">
        <title>The genome of Intoshia linei affirms orthonectids as highly simplified spiralians.</title>
        <authorList>
            <person name="Mikhailov K.V."/>
            <person name="Slusarev G.S."/>
            <person name="Nikitin M.A."/>
            <person name="Logacheva M.D."/>
            <person name="Penin A."/>
            <person name="Aleoshin V."/>
            <person name="Panchin Y.V."/>
        </authorList>
    </citation>
    <scope>NUCLEOTIDE SEQUENCE [LARGE SCALE GENOMIC DNA]</scope>
    <source>
        <strain evidence="10">Intl2013</strain>
        <tissue evidence="10">Whole animal</tissue>
    </source>
</reference>
<dbReference type="InterPro" id="IPR017441">
    <property type="entry name" value="Protein_kinase_ATP_BS"/>
</dbReference>
<dbReference type="EMBL" id="LWCA01001766">
    <property type="protein sequence ID" value="OAF64535.1"/>
    <property type="molecule type" value="Genomic_DNA"/>
</dbReference>
<dbReference type="Proteomes" id="UP000078046">
    <property type="component" value="Unassembled WGS sequence"/>
</dbReference>
<feature type="region of interest" description="Disordered" evidence="8">
    <location>
        <begin position="1"/>
        <end position="22"/>
    </location>
</feature>
<sequence>MNKGIMENKRNPVFNDTKKPKKLDSKEDVRRLDFKGKPIQKQTNGDKIVHVKGVPAYSSTMEPVDISYVNEEIVGSGSFGSVYKINLSDKNGTKCAAIKKVLQDKRFKNRELVIMRKIQHTNIVDFYYHFFSHDEKNDVCLNLIMEYIPETLYHEARRYSRLKQSMPIIYVQSVGSNNLYSCGYCSEGPNQNDYHYKDERKFNE</sequence>
<keyword evidence="5" id="KW-0418">Kinase</keyword>
<dbReference type="GO" id="GO:0004674">
    <property type="term" value="F:protein serine/threonine kinase activity"/>
    <property type="evidence" value="ECO:0007669"/>
    <property type="project" value="UniProtKB-KW"/>
</dbReference>
<dbReference type="GO" id="GO:0030154">
    <property type="term" value="P:cell differentiation"/>
    <property type="evidence" value="ECO:0007669"/>
    <property type="project" value="TreeGrafter"/>
</dbReference>
<dbReference type="GO" id="GO:0005829">
    <property type="term" value="C:cytosol"/>
    <property type="evidence" value="ECO:0007669"/>
    <property type="project" value="TreeGrafter"/>
</dbReference>
<evidence type="ECO:0000313" key="10">
    <source>
        <dbReference type="EMBL" id="OAF64535.1"/>
    </source>
</evidence>
<organism evidence="10 11">
    <name type="scientific">Intoshia linei</name>
    <dbReference type="NCBI Taxonomy" id="1819745"/>
    <lineage>
        <taxon>Eukaryota</taxon>
        <taxon>Metazoa</taxon>
        <taxon>Spiralia</taxon>
        <taxon>Lophotrochozoa</taxon>
        <taxon>Mesozoa</taxon>
        <taxon>Orthonectida</taxon>
        <taxon>Rhopaluridae</taxon>
        <taxon>Intoshia</taxon>
    </lineage>
</organism>
<evidence type="ECO:0000256" key="8">
    <source>
        <dbReference type="SAM" id="MobiDB-lite"/>
    </source>
</evidence>
<dbReference type="GO" id="GO:0005524">
    <property type="term" value="F:ATP binding"/>
    <property type="evidence" value="ECO:0007669"/>
    <property type="project" value="UniProtKB-UniRule"/>
</dbReference>
<dbReference type="SUPFAM" id="SSF56112">
    <property type="entry name" value="Protein kinase-like (PK-like)"/>
    <property type="match status" value="1"/>
</dbReference>
<evidence type="ECO:0000256" key="5">
    <source>
        <dbReference type="ARBA" id="ARBA00022777"/>
    </source>
</evidence>
<comment type="similarity">
    <text evidence="1">Belongs to the protein kinase superfamily. CMGC Ser/Thr protein kinase family. GSK-3 subfamily.</text>
</comment>
<dbReference type="PROSITE" id="PS50011">
    <property type="entry name" value="PROTEIN_KINASE_DOM"/>
    <property type="match status" value="1"/>
</dbReference>
<evidence type="ECO:0000256" key="6">
    <source>
        <dbReference type="ARBA" id="ARBA00022840"/>
    </source>
</evidence>
<dbReference type="InterPro" id="IPR000719">
    <property type="entry name" value="Prot_kinase_dom"/>
</dbReference>
<keyword evidence="3" id="KW-0808">Transferase</keyword>
<dbReference type="PROSITE" id="PS00107">
    <property type="entry name" value="PROTEIN_KINASE_ATP"/>
    <property type="match status" value="1"/>
</dbReference>
<feature type="binding site" evidence="7">
    <location>
        <position position="100"/>
    </location>
    <ligand>
        <name>ATP</name>
        <dbReference type="ChEBI" id="CHEBI:30616"/>
    </ligand>
</feature>
<gene>
    <name evidence="10" type="ORF">A3Q56_07762</name>
</gene>
<keyword evidence="2" id="KW-0723">Serine/threonine-protein kinase</keyword>
<evidence type="ECO:0000256" key="3">
    <source>
        <dbReference type="ARBA" id="ARBA00022679"/>
    </source>
</evidence>
<evidence type="ECO:0000313" key="11">
    <source>
        <dbReference type="Proteomes" id="UP000078046"/>
    </source>
</evidence>
<dbReference type="GO" id="GO:0070507">
    <property type="term" value="P:regulation of microtubule cytoskeleton organization"/>
    <property type="evidence" value="ECO:0007669"/>
    <property type="project" value="TreeGrafter"/>
</dbReference>
<dbReference type="OrthoDB" id="272141at2759"/>
<dbReference type="InterPro" id="IPR011009">
    <property type="entry name" value="Kinase-like_dom_sf"/>
</dbReference>
<keyword evidence="4 7" id="KW-0547">Nucleotide-binding</keyword>
<comment type="caution">
    <text evidence="10">The sequence shown here is derived from an EMBL/GenBank/DDBJ whole genome shotgun (WGS) entry which is preliminary data.</text>
</comment>
<dbReference type="GO" id="GO:0090090">
    <property type="term" value="P:negative regulation of canonical Wnt signaling pathway"/>
    <property type="evidence" value="ECO:0007669"/>
    <property type="project" value="TreeGrafter"/>
</dbReference>
<feature type="domain" description="Protein kinase" evidence="9">
    <location>
        <begin position="68"/>
        <end position="204"/>
    </location>
</feature>
<keyword evidence="11" id="KW-1185">Reference proteome</keyword>
<name>A0A177ARD0_9BILA</name>
<dbReference type="PANTHER" id="PTHR24057">
    <property type="entry name" value="GLYCOGEN SYNTHASE KINASE-3 ALPHA"/>
    <property type="match status" value="1"/>
</dbReference>
<dbReference type="AlphaFoldDB" id="A0A177ARD0"/>
<proteinExistence type="inferred from homology"/>
<evidence type="ECO:0000256" key="4">
    <source>
        <dbReference type="ARBA" id="ARBA00022741"/>
    </source>
</evidence>
<evidence type="ECO:0000256" key="1">
    <source>
        <dbReference type="ARBA" id="ARBA00005527"/>
    </source>
</evidence>